<name>A0A9P6LTH5_MORAP</name>
<organism evidence="1 2">
    <name type="scientific">Mortierella alpina</name>
    <name type="common">Oleaginous fungus</name>
    <name type="synonym">Mortierella renispora</name>
    <dbReference type="NCBI Taxonomy" id="64518"/>
    <lineage>
        <taxon>Eukaryota</taxon>
        <taxon>Fungi</taxon>
        <taxon>Fungi incertae sedis</taxon>
        <taxon>Mucoromycota</taxon>
        <taxon>Mortierellomycotina</taxon>
        <taxon>Mortierellomycetes</taxon>
        <taxon>Mortierellales</taxon>
        <taxon>Mortierellaceae</taxon>
        <taxon>Mortierella</taxon>
    </lineage>
</organism>
<dbReference type="Proteomes" id="UP000738359">
    <property type="component" value="Unassembled WGS sequence"/>
</dbReference>
<sequence>MTQVQKLEKDCAEGRIKGTKRLYRRIKSLYRAPPEALQHILEALEKEGWAVCRCAHQADTCIARCIENAADPDDVRVITKDSDLIVYRAATSITLAVGNDWKTFAKEDLLGKLNLPTPDHLLLLCSLTTNDYTDGVPYYGLVSNADLIRSFELDDLSQLDDQAR</sequence>
<proteinExistence type="predicted"/>
<gene>
    <name evidence="1" type="ORF">BGZ70_006488</name>
</gene>
<dbReference type="OrthoDB" id="2446503at2759"/>
<reference evidence="1" key="1">
    <citation type="journal article" date="2020" name="Fungal Divers.">
        <title>Resolving the Mortierellaceae phylogeny through synthesis of multi-gene phylogenetics and phylogenomics.</title>
        <authorList>
            <person name="Vandepol N."/>
            <person name="Liber J."/>
            <person name="Desiro A."/>
            <person name="Na H."/>
            <person name="Kennedy M."/>
            <person name="Barry K."/>
            <person name="Grigoriev I.V."/>
            <person name="Miller A.N."/>
            <person name="O'Donnell K."/>
            <person name="Stajich J.E."/>
            <person name="Bonito G."/>
        </authorList>
    </citation>
    <scope>NUCLEOTIDE SEQUENCE</scope>
    <source>
        <strain evidence="1">CK1249</strain>
    </source>
</reference>
<dbReference type="EMBL" id="JAAAHY010003660">
    <property type="protein sequence ID" value="KAF9939089.1"/>
    <property type="molecule type" value="Genomic_DNA"/>
</dbReference>
<protein>
    <submittedName>
        <fullName evidence="1">Uncharacterized protein</fullName>
    </submittedName>
</protein>
<dbReference type="InterPro" id="IPR029060">
    <property type="entry name" value="PIN-like_dom_sf"/>
</dbReference>
<keyword evidence="2" id="KW-1185">Reference proteome</keyword>
<dbReference type="SUPFAM" id="SSF88723">
    <property type="entry name" value="PIN domain-like"/>
    <property type="match status" value="1"/>
</dbReference>
<evidence type="ECO:0000313" key="1">
    <source>
        <dbReference type="EMBL" id="KAF9939089.1"/>
    </source>
</evidence>
<feature type="non-terminal residue" evidence="1">
    <location>
        <position position="164"/>
    </location>
</feature>
<evidence type="ECO:0000313" key="2">
    <source>
        <dbReference type="Proteomes" id="UP000738359"/>
    </source>
</evidence>
<accession>A0A9P6LTH5</accession>
<dbReference type="AlphaFoldDB" id="A0A9P6LTH5"/>
<comment type="caution">
    <text evidence="1">The sequence shown here is derived from an EMBL/GenBank/DDBJ whole genome shotgun (WGS) entry which is preliminary data.</text>
</comment>